<keyword evidence="3" id="KW-1185">Reference proteome</keyword>
<evidence type="ECO:0000313" key="3">
    <source>
        <dbReference type="Proteomes" id="UP000423609"/>
    </source>
</evidence>
<dbReference type="Proteomes" id="UP000423609">
    <property type="component" value="Segment"/>
</dbReference>
<proteinExistence type="predicted"/>
<organism evidence="2 3">
    <name type="scientific">Mycobacterium phage Indlulamithi</name>
    <dbReference type="NCBI Taxonomy" id="2656582"/>
    <lineage>
        <taxon>Viruses</taxon>
        <taxon>Duplodnaviria</taxon>
        <taxon>Heunggongvirae</taxon>
        <taxon>Uroviricota</taxon>
        <taxon>Caudoviricetes</taxon>
        <taxon>Indlulamithivirus</taxon>
        <taxon>Indlulamithivirus indlulamithi</taxon>
    </lineage>
</organism>
<evidence type="ECO:0000256" key="1">
    <source>
        <dbReference type="SAM" id="MobiDB-lite"/>
    </source>
</evidence>
<dbReference type="EMBL" id="MN585993">
    <property type="protein sequence ID" value="QGJ90046.1"/>
    <property type="molecule type" value="Genomic_DNA"/>
</dbReference>
<feature type="compositionally biased region" description="Basic residues" evidence="1">
    <location>
        <begin position="37"/>
        <end position="52"/>
    </location>
</feature>
<accession>A0A649VCK7</accession>
<feature type="region of interest" description="Disordered" evidence="1">
    <location>
        <begin position="1"/>
        <end position="69"/>
    </location>
</feature>
<feature type="compositionally biased region" description="Low complexity" evidence="1">
    <location>
        <begin position="27"/>
        <end position="36"/>
    </location>
</feature>
<name>A0A649VCK7_9CAUD</name>
<dbReference type="RefSeq" id="YP_009853757.1">
    <property type="nucleotide sequence ID" value="NC_048824.1"/>
</dbReference>
<gene>
    <name evidence="2" type="primary">5</name>
    <name evidence="2" type="ORF">PBI_INDLULAMITHI_5</name>
</gene>
<dbReference type="GeneID" id="55624444"/>
<dbReference type="KEGG" id="vg:55624444"/>
<reference evidence="2 3" key="1">
    <citation type="submission" date="2019-10" db="EMBL/GenBank/DDBJ databases">
        <authorList>
            <person name="Garlena R.A."/>
            <person name="Russell D.A."/>
            <person name="Pope W.H."/>
            <person name="Jacobs-Sera D."/>
            <person name="Hatfull G.F."/>
        </authorList>
    </citation>
    <scope>NUCLEOTIDE SEQUENCE [LARGE SCALE GENOMIC DNA]</scope>
</reference>
<sequence length="69" mass="6700">MARKSSGGSAAMPMIGSKAPGKVKQPAKIPAGFKGAKAGKARASKGGSKKLKTLGGQSGIMNPPTGGGY</sequence>
<protein>
    <submittedName>
        <fullName evidence="2">Uncharacterized protein</fullName>
    </submittedName>
</protein>
<evidence type="ECO:0000313" key="2">
    <source>
        <dbReference type="EMBL" id="QGJ90046.1"/>
    </source>
</evidence>